<evidence type="ECO:0000313" key="3">
    <source>
        <dbReference type="EMBL" id="WWC87027.1"/>
    </source>
</evidence>
<feature type="compositionally biased region" description="Pro residues" evidence="1">
    <location>
        <begin position="284"/>
        <end position="301"/>
    </location>
</feature>
<gene>
    <name evidence="3" type="ORF">L201_001910</name>
</gene>
<feature type="compositionally biased region" description="Polar residues" evidence="1">
    <location>
        <begin position="1"/>
        <end position="17"/>
    </location>
</feature>
<dbReference type="GeneID" id="91092582"/>
<feature type="compositionally biased region" description="Acidic residues" evidence="1">
    <location>
        <begin position="149"/>
        <end position="169"/>
    </location>
</feature>
<feature type="compositionally biased region" description="Basic and acidic residues" evidence="1">
    <location>
        <begin position="134"/>
        <end position="143"/>
    </location>
</feature>
<dbReference type="RefSeq" id="XP_066073790.1">
    <property type="nucleotide sequence ID" value="XM_066217693.1"/>
</dbReference>
<feature type="compositionally biased region" description="Low complexity" evidence="1">
    <location>
        <begin position="240"/>
        <end position="256"/>
    </location>
</feature>
<keyword evidence="2" id="KW-0472">Membrane</keyword>
<feature type="region of interest" description="Disordered" evidence="1">
    <location>
        <begin position="348"/>
        <end position="371"/>
    </location>
</feature>
<dbReference type="EMBL" id="CP144099">
    <property type="protein sequence ID" value="WWC87027.1"/>
    <property type="molecule type" value="Genomic_DNA"/>
</dbReference>
<feature type="region of interest" description="Disordered" evidence="1">
    <location>
        <begin position="127"/>
        <end position="331"/>
    </location>
</feature>
<sequence>MSRSHVANMHSISSIPSMDNREMLPTPRSVPSPLYGSSAENNNGACTPPLVIPRKTNDHDSRPRDSGVQAIGAFFSTPYDSDYDSDNEEISIPPINSNEPNSKNDNGTITIQPVVRSRSSRAISVSVSKAQAKAHKDALEAKIKSQAGELDDWDNNDNDNDDDYDDEIIEPPVSPAKRIGNGSWQSDESGRVRPLTVVEFPEPTLQPDQGHGKGYPQPPSHNPQRPNGPIRSQSDGPNGSTRTSPSPNRSNTSPSNYHPQPGNKSIPRIDTSNGGLSPPRTIMLPPPSSPISPLLAAPPKPVFSSLSPPSSPFASPSRHGRGGSSSNGSIRGFDVMAEKKALFREGQEELISPFSTRRDKPGRSGLNGKSQTKSAFLASGMDFWKRFEGHVKLDEQERAANKESGKESAWLSKAQERNGRIKKMIWVFLVILIILVVALVAYFVTKPSSEPKAVATSI</sequence>
<feature type="compositionally biased region" description="Polar residues" evidence="1">
    <location>
        <begin position="222"/>
        <end position="239"/>
    </location>
</feature>
<feature type="region of interest" description="Disordered" evidence="1">
    <location>
        <begin position="1"/>
        <end position="108"/>
    </location>
</feature>
<protein>
    <submittedName>
        <fullName evidence="3">Uncharacterized protein</fullName>
    </submittedName>
</protein>
<feature type="transmembrane region" description="Helical" evidence="2">
    <location>
        <begin position="425"/>
        <end position="444"/>
    </location>
</feature>
<evidence type="ECO:0000256" key="1">
    <source>
        <dbReference type="SAM" id="MobiDB-lite"/>
    </source>
</evidence>
<proteinExistence type="predicted"/>
<organism evidence="3 4">
    <name type="scientific">Kwoniella dendrophila CBS 6074</name>
    <dbReference type="NCBI Taxonomy" id="1295534"/>
    <lineage>
        <taxon>Eukaryota</taxon>
        <taxon>Fungi</taxon>
        <taxon>Dikarya</taxon>
        <taxon>Basidiomycota</taxon>
        <taxon>Agaricomycotina</taxon>
        <taxon>Tremellomycetes</taxon>
        <taxon>Tremellales</taxon>
        <taxon>Cryptococcaceae</taxon>
        <taxon>Kwoniella</taxon>
    </lineage>
</organism>
<reference evidence="3 4" key="1">
    <citation type="submission" date="2024-01" db="EMBL/GenBank/DDBJ databases">
        <title>Comparative genomics of Cryptococcus and Kwoniella reveals pathogenesis evolution and contrasting modes of karyotype evolution via chromosome fusion or intercentromeric recombination.</title>
        <authorList>
            <person name="Coelho M.A."/>
            <person name="David-Palma M."/>
            <person name="Shea T."/>
            <person name="Bowers K."/>
            <person name="McGinley-Smith S."/>
            <person name="Mohammad A.W."/>
            <person name="Gnirke A."/>
            <person name="Yurkov A.M."/>
            <person name="Nowrousian M."/>
            <person name="Sun S."/>
            <person name="Cuomo C.A."/>
            <person name="Heitman J."/>
        </authorList>
    </citation>
    <scope>NUCLEOTIDE SEQUENCE [LARGE SCALE GENOMIC DNA]</scope>
    <source>
        <strain evidence="3 4">CBS 6074</strain>
    </source>
</reference>
<dbReference type="AlphaFoldDB" id="A0AAX4JQB5"/>
<evidence type="ECO:0000256" key="2">
    <source>
        <dbReference type="SAM" id="Phobius"/>
    </source>
</evidence>
<keyword evidence="4" id="KW-1185">Reference proteome</keyword>
<name>A0AAX4JQB5_9TREE</name>
<feature type="compositionally biased region" description="Low complexity" evidence="1">
    <location>
        <begin position="302"/>
        <end position="317"/>
    </location>
</feature>
<feature type="compositionally biased region" description="Basic and acidic residues" evidence="1">
    <location>
        <begin position="55"/>
        <end position="65"/>
    </location>
</feature>
<dbReference type="Proteomes" id="UP001355207">
    <property type="component" value="Chromosome 2"/>
</dbReference>
<keyword evidence="2" id="KW-0812">Transmembrane</keyword>
<evidence type="ECO:0000313" key="4">
    <source>
        <dbReference type="Proteomes" id="UP001355207"/>
    </source>
</evidence>
<keyword evidence="2" id="KW-1133">Transmembrane helix</keyword>
<feature type="compositionally biased region" description="Polar residues" evidence="1">
    <location>
        <begin position="94"/>
        <end position="108"/>
    </location>
</feature>
<accession>A0AAX4JQB5</accession>